<keyword evidence="4" id="KW-1185">Reference proteome</keyword>
<keyword evidence="1" id="KW-0472">Membrane</keyword>
<keyword evidence="1" id="KW-1133">Transmembrane helix</keyword>
<name>A0A143C800_9ACTN</name>
<accession>A0A143C800</accession>
<evidence type="ECO:0000256" key="2">
    <source>
        <dbReference type="SAM" id="SignalP"/>
    </source>
</evidence>
<evidence type="ECO:0000313" key="3">
    <source>
        <dbReference type="EMBL" id="AMW13543.1"/>
    </source>
</evidence>
<keyword evidence="2" id="KW-0732">Signal</keyword>
<dbReference type="Proteomes" id="UP000076096">
    <property type="component" value="Chromosome"/>
</dbReference>
<gene>
    <name evidence="3" type="ORF">A4E84_30985</name>
</gene>
<sequence length="143" mass="15105">MRSWALFVSAVVPLLIAFASPASEDALTNIVSLAILGVYGSFQTVVLAGTARPAQGVRRESHPGPTGLAVNIRALAYGIFAIVNICWARTPEKPWWENWIVLLCGAIVLGTGLLHMFTTHHYGRGDAPAGDALPDKTGSPGQG</sequence>
<dbReference type="RefSeq" id="WP_062929702.1">
    <property type="nucleotide sequence ID" value="NZ_CP015098.1"/>
</dbReference>
<evidence type="ECO:0008006" key="5">
    <source>
        <dbReference type="Google" id="ProtNLM"/>
    </source>
</evidence>
<evidence type="ECO:0000313" key="4">
    <source>
        <dbReference type="Proteomes" id="UP000076096"/>
    </source>
</evidence>
<protein>
    <recommendedName>
        <fullName evidence="5">DUF2231 domain-containing protein</fullName>
    </recommendedName>
</protein>
<dbReference type="KEGG" id="stsi:A4E84_30985"/>
<dbReference type="STRING" id="1783515.A4E84_30985"/>
<organism evidence="3 4">
    <name type="scientific">Streptomyces qaidamensis</name>
    <dbReference type="NCBI Taxonomy" id="1783515"/>
    <lineage>
        <taxon>Bacteria</taxon>
        <taxon>Bacillati</taxon>
        <taxon>Actinomycetota</taxon>
        <taxon>Actinomycetes</taxon>
        <taxon>Kitasatosporales</taxon>
        <taxon>Streptomycetaceae</taxon>
        <taxon>Streptomyces</taxon>
        <taxon>Streptomyces aurantiacus group</taxon>
    </lineage>
</organism>
<feature type="transmembrane region" description="Helical" evidence="1">
    <location>
        <begin position="29"/>
        <end position="49"/>
    </location>
</feature>
<dbReference type="EMBL" id="CP015098">
    <property type="protein sequence ID" value="AMW13543.1"/>
    <property type="molecule type" value="Genomic_DNA"/>
</dbReference>
<reference evidence="4" key="1">
    <citation type="submission" date="2016-04" db="EMBL/GenBank/DDBJ databases">
        <authorList>
            <person name="Zhang B."/>
        </authorList>
    </citation>
    <scope>NUCLEOTIDE SEQUENCE [LARGE SCALE GENOMIC DNA]</scope>
    <source>
        <strain evidence="4">S10</strain>
    </source>
</reference>
<feature type="transmembrane region" description="Helical" evidence="1">
    <location>
        <begin position="70"/>
        <end position="90"/>
    </location>
</feature>
<feature type="signal peptide" evidence="2">
    <location>
        <begin position="1"/>
        <end position="24"/>
    </location>
</feature>
<keyword evidence="1" id="KW-0812">Transmembrane</keyword>
<feature type="chain" id="PRO_5039354865" description="DUF2231 domain-containing protein" evidence="2">
    <location>
        <begin position="25"/>
        <end position="143"/>
    </location>
</feature>
<feature type="transmembrane region" description="Helical" evidence="1">
    <location>
        <begin position="96"/>
        <end position="117"/>
    </location>
</feature>
<dbReference type="AlphaFoldDB" id="A0A143C800"/>
<proteinExistence type="predicted"/>
<evidence type="ECO:0000256" key="1">
    <source>
        <dbReference type="SAM" id="Phobius"/>
    </source>
</evidence>